<feature type="domain" description="VPS13-like middle region" evidence="6">
    <location>
        <begin position="1104"/>
        <end position="1856"/>
    </location>
</feature>
<dbReference type="Pfam" id="PF12624">
    <property type="entry name" value="VPS13_N"/>
    <property type="match status" value="1"/>
</dbReference>
<feature type="domain" description="Vacuolar protein sorting-associated protein 13 VPS13 adaptor binding" evidence="7">
    <location>
        <begin position="2229"/>
        <end position="2734"/>
    </location>
</feature>
<evidence type="ECO:0000256" key="1">
    <source>
        <dbReference type="ARBA" id="ARBA00006545"/>
    </source>
</evidence>
<keyword evidence="3" id="KW-0445">Lipid transport</keyword>
<keyword evidence="2" id="KW-0813">Transport</keyword>
<dbReference type="GO" id="GO:0006869">
    <property type="term" value="P:lipid transport"/>
    <property type="evidence" value="ECO:0007669"/>
    <property type="project" value="UniProtKB-KW"/>
</dbReference>
<sequence length="3509" mass="399442">MFEAVVSLLINKYLGKYIHNLNSSSLNLSIFNGDVELKGLQLKPEALVELDLPIEVKAGYVGLIKFAIPWTRLFSTSIHVELQDVYVLAGPISDRQYDPELERGLQNAIKRQMLEALQTSMVKNVVNTADENPGFFEKVYTYIINNLQVSISNIHVRYEDTVTNPDHPFACGLMLKHLKAHTTDSRWQRAQVDSSSTLIHKLLSLEELSVYWNPYVPEQHLLKSRLNTDGWRNLLKTAIDSHQIFEEDFDFIVEPVSAQTRVIISKDNNLTMPKFFSDITLQEIEILLSRQQFLNLLSLNDSFKLMRINQRYRKYHPNVLLKISPRSWWQYAYNAIVEEFIRQYSWERIKEHRIKYRKYKELYKKSLEHPDHESIKSKLRELEEGLDVGNILMAREQAKSEFAPERVKKKKKEKGWFSSWFGGSSDEEDVEIKVMKDDGDWLSQLSVEEKNRLYQGIGYDVNAKTFKMSREYIENKVQVNLKSCSLSLVNYSKKILQISVTQMLGSWETRPAGNASRIYLEFHWLRISCNTESFSIEGTSIEHELVPIVTSDVNVYAPSVNQVFTLDFETNPVYTEADFSLKMNIQPVEVVYDEHSVTEVKAFFQLPAKVNLDMNSVAMETFNQVANKSKIALIYAIEQHKTIHLAVNMKSPYIVIPEFGTLHRGGNVLIVDLGMLQVKSELQPKDVSLEDITMSEIGARLYDQFNVSITDVKVLLADSGDDWHTAQVQSNSQYHILPSMQLNMDFYNTVKPDYKDLPQQKVITTLPRFEINISDKRLNVLYKFFRNFPFPSSTSMVTLAEDAVDGANIPRAASVLNLRECQLEPSVAQLKRIKRAVLGRHLVDDTKVSKKKDDETVVRQLSDMADLPRINRDEQEEEDWSSFSEVKPVDDDSSGSNSINILLRFNVREMVVQLNRSFDRLEKPYLMFRADRFHLDAAITAHGVAAHSSLGAVQLVDKIHTDNTGAYMELLTTMADTDLITLTYRKVEASCPDFEAVYGGVEQGVEFNFHSLHILLDQGAVMYMKSFLNGLLASLQSVDMVVSTTSTMVSSLASELTTQHLTPFPPSSRTEAMWDHPDSKGNQGSIVQLNILADLRSLSLTLSDNNSRVARLQVRDFHGHIIKRKEKFALSGQLKAVDIHDCSHGALYPNIMTLDDKDDSLINLTFYQYLEKEEQASRDNRIEDMSLDFRVNLKVGHLQLVAISKFYWELRKFVEPFISKDFMDTATVAMETVSRKVDSIQVGTTRFGIVVEMRSPTILVPKNSCSRDLILIDLGDLHIHNVFDVTEVNTGGKQEWNHIYVDLVSAQMRRVKLSEEDDDFHVISRIIEPISFKTDIRLTMDPQVSCVQTDISTKLDMVYGNLRKSDIQLVMNIINENWTEGAPQPEPELPLQQHVLHPQPSVESGNGTVIMDDLANSDTHYANKKSAAMVLFSFEGMQLDLYEESQEEKEMGGFAQLNLGKVSGSVSSTSDGEVKVSVSLETLTVTDVREDSKLAVKKILYYDEGNIKSLENIDSSRPLISLIYKIIGDGNTKADIMMERVIMNLHIPYLMMVVNFFMDAFSQPEQPNRKPIIAHPYRQVSTVPPSPVPVDPSQPRPVMTIYCTIKQPEIILFADHESLSSRILVINADIALEMVSSSAQQKILAKVSGLRMFCNTYAAPRNVATKLITPLDLEFSRCFEVNTSELEMSAKLPKFELHLTPANLRLLLDISQMLTQASNQALFPSKNDLNVQPKTDMWSVEPASVDSWIKKLQEVENNSPVFDVHQEASTETFHVAIEEVSAYLEVENLDYILPLLCVRSSLQANACNWTKQLRLKAELHVDVCYYNERLSTWEPFIEPVMEEEGSYQPWELVIQLFQAESYPIVCSYDDNGLDAPDGIQNEVEQMINKKYCHTSSSEVDEDEQADSPGEMTIIRPKVQKRRIRIASDKSYDSASLHSSIQGESDSEGDSVINSIANNLGGIFTSDSSDADISETDDNDDIFDPSLDKPIFLTPRGPIRFSVGPEEFDEVDGPQTVIEPQEDQKNTCNYIIFSSRDKLLLNITPHAINVLKDFIESLTKPESSTLHTARQLPAMEIDNKLGVDVDILLHPKVKVHSDYVIDCNVYYPGSNSGGNHRDIRENVELKADDEDEDIDEEDGNWDEIDAKIGFKKRGKTMFRFVDKLLTNSGNDLINTGTFVLNEEHDQYTFGGLDKDTMQIKVAGFDPITCVYKKACRRLLTLNPKQSGDIYDPDQVGIRYCLVFDVDVHHSNKTITVHSPLQLTNHLVMAIDVYCKTDELKKLKPNTQEPGEFTKIATVQPEKVCHLPLFIAYNLALYICPSDPMYKKCTNPVWWKDLVQTKDRQKFFMCYSQDGQNVLNIKIACEDGEPLQPPQTVPRTIPYFNICFYPPILLHNYLPYDLQYSLEGVTISSRLTHGEKCPLHAVDLQRSYKLIVGVSDYLGCDWKGALDISQDMEEFKAITMETDADDNDNKFLSLNVQFNLSHTWNLYIYSLYWIVNKTDLPIQIRGSLSDNVLECAPSSYPLLFRYKKHKRKKAKLKVFDSNWSHSFSLDTVGNCGVAICKHVQRKRKYMFMVQSQLSNLKLTKIITIMPFFIVVNSCSKPLRYMEENKETDLWFDLAVNQCSPFWPVTENFKMFVKYERSNIVSQHFPIKEAHNTVLRMEHGSALCVEVAGGTQTPFTILFRDYDVGDAPVRIENLCDDVFIKIHQKGQSQTSVLSANQKVLYTWDDPASERSLMWNVYGRDKPDHLAFINKDGYDKVTLKVKSLRVSGTAENEDSSPEDETDEMDGVVDAMSMSLLGKTRSDKVVIYWVSYLAHQQRVLLFTQDERIATIARKAHAQGIDIPHERGVMKMNEAEQATLVSFVSLDGLTVSVINGAYEEVALLSMTSMPAAWEVEVNNRWKLLNIELQTWLEDQWRNLQTKTSLQEQVEVNLDQMKMLRPYIGDLRRTYNPGLWFSYRHSKHHVSFQAKIHRIQIDNQLSDAYFPTVLYPSPVPAYIVKKKGHKPFLDFCFMRRTVPENNVDTFRYIKLLMQEFNISVDKGFLMSMYDVFSNFMPGNNSQSFQLQADLVLAQRSLLDVATVMVKDRPSWIFFEHLKLSPLKMHISFSLHGTVHESIKTDQTTIVSDIFEFFLSSVGATLTEMKDVELRMAYFERKGVFLSWSQLLSQAQLHYTQQAVQQVYVLILGLDVLGNPYGLLRDFTQGFGDLFYEPVLDSVQGSDQFADSLVRGVHSMLGNVIGGTASSLARITGSLGNALAVLSFDNSYKSRRRSAFQQKPSNLPLSLVLGGKSFVMGVCLGLSGVVLDPVKGAQEEGVEGFFKGVGKGIMGLLTKPTGGVLDMVSMAFDGMHRAAELEHGIIHRMRKPRFINQYLGLWPYSNHQAAGYSLLMNLNRGQFAQSDIYWAHAPLSVNERADVFLITDKNLILLQKRRCWGGWEVEWVVKVEDLIGVPEISANKMILQLKQEENKVNLFAGGEREISSSDAEVLQWIQSKIENLLRFRQQFYC</sequence>
<reference evidence="9 10" key="1">
    <citation type="submission" date="2024-11" db="EMBL/GenBank/DDBJ databases">
        <title>Chromosome-level genome assembly of the freshwater bivalve Anodonta woodiana.</title>
        <authorList>
            <person name="Chen X."/>
        </authorList>
    </citation>
    <scope>NUCLEOTIDE SEQUENCE [LARGE SCALE GENOMIC DNA]</scope>
    <source>
        <strain evidence="9">MN2024</strain>
        <tissue evidence="9">Gills</tissue>
    </source>
</reference>
<evidence type="ECO:0000256" key="2">
    <source>
        <dbReference type="ARBA" id="ARBA00022448"/>
    </source>
</evidence>
<accession>A0ABD3X8M9</accession>
<dbReference type="Pfam" id="PF25037">
    <property type="entry name" value="VPS13_C"/>
    <property type="match status" value="1"/>
</dbReference>
<feature type="region of interest" description="Disordered" evidence="4">
    <location>
        <begin position="1967"/>
        <end position="1986"/>
    </location>
</feature>
<evidence type="ECO:0000259" key="6">
    <source>
        <dbReference type="Pfam" id="PF25033"/>
    </source>
</evidence>
<dbReference type="Proteomes" id="UP001634394">
    <property type="component" value="Unassembled WGS sequence"/>
</dbReference>
<feature type="region of interest" description="Disordered" evidence="4">
    <location>
        <begin position="869"/>
        <end position="891"/>
    </location>
</feature>
<comment type="caution">
    <text evidence="9">The sequence shown here is derived from an EMBL/GenBank/DDBJ whole genome shotgun (WGS) entry which is preliminary data.</text>
</comment>
<organism evidence="9 10">
    <name type="scientific">Sinanodonta woodiana</name>
    <name type="common">Chinese pond mussel</name>
    <name type="synonym">Anodonta woodiana</name>
    <dbReference type="NCBI Taxonomy" id="1069815"/>
    <lineage>
        <taxon>Eukaryota</taxon>
        <taxon>Metazoa</taxon>
        <taxon>Spiralia</taxon>
        <taxon>Lophotrochozoa</taxon>
        <taxon>Mollusca</taxon>
        <taxon>Bivalvia</taxon>
        <taxon>Autobranchia</taxon>
        <taxon>Heteroconchia</taxon>
        <taxon>Palaeoheterodonta</taxon>
        <taxon>Unionida</taxon>
        <taxon>Unionoidea</taxon>
        <taxon>Unionidae</taxon>
        <taxon>Unioninae</taxon>
        <taxon>Sinanodonta</taxon>
    </lineage>
</organism>
<keyword evidence="10" id="KW-1185">Reference proteome</keyword>
<evidence type="ECO:0000259" key="7">
    <source>
        <dbReference type="Pfam" id="PF25036"/>
    </source>
</evidence>
<evidence type="ECO:0000313" key="10">
    <source>
        <dbReference type="Proteomes" id="UP001634394"/>
    </source>
</evidence>
<dbReference type="Pfam" id="PF25036">
    <property type="entry name" value="VPS13_VAB"/>
    <property type="match status" value="1"/>
</dbReference>
<dbReference type="PANTHER" id="PTHR16166:SF146">
    <property type="entry name" value="VACUOLAR PROTEIN SORTING-ASSOCIATED PROTEIN 13A-LIKE ISOFORM X1"/>
    <property type="match status" value="1"/>
</dbReference>
<dbReference type="InterPro" id="IPR009543">
    <property type="entry name" value="VPS13_VAB"/>
</dbReference>
<dbReference type="InterPro" id="IPR056747">
    <property type="entry name" value="VPS13-like_M"/>
</dbReference>
<evidence type="ECO:0008006" key="11">
    <source>
        <dbReference type="Google" id="ProtNLM"/>
    </source>
</evidence>
<evidence type="ECO:0000256" key="3">
    <source>
        <dbReference type="ARBA" id="ARBA00023055"/>
    </source>
</evidence>
<feature type="domain" description="Chorein N-terminal" evidence="5">
    <location>
        <begin position="1"/>
        <end position="787"/>
    </location>
</feature>
<dbReference type="Pfam" id="PF25033">
    <property type="entry name" value="VPS13_M"/>
    <property type="match status" value="1"/>
</dbReference>
<gene>
    <name evidence="9" type="ORF">ACJMK2_028943</name>
</gene>
<name>A0ABD3X8M9_SINWO</name>
<protein>
    <recommendedName>
        <fullName evidence="11">Vacuolar protein sorting-associated protein 13A</fullName>
    </recommendedName>
</protein>
<evidence type="ECO:0000259" key="5">
    <source>
        <dbReference type="Pfam" id="PF12624"/>
    </source>
</evidence>
<dbReference type="PANTHER" id="PTHR16166">
    <property type="entry name" value="VACUOLAR PROTEIN SORTING-ASSOCIATED PROTEIN VPS13"/>
    <property type="match status" value="1"/>
</dbReference>
<evidence type="ECO:0000256" key="4">
    <source>
        <dbReference type="SAM" id="MobiDB-lite"/>
    </source>
</evidence>
<dbReference type="InterPro" id="IPR026854">
    <property type="entry name" value="VPS13_N"/>
</dbReference>
<feature type="compositionally biased region" description="Acidic residues" evidence="4">
    <location>
        <begin position="1968"/>
        <end position="1982"/>
    </location>
</feature>
<dbReference type="InterPro" id="IPR026847">
    <property type="entry name" value="VPS13"/>
</dbReference>
<feature type="domain" description="Intermembrane lipid transfer protein VPS13-like C-terminal" evidence="8">
    <location>
        <begin position="3365"/>
        <end position="3470"/>
    </location>
</feature>
<comment type="similarity">
    <text evidence="1">Belongs to the VPS13 family.</text>
</comment>
<proteinExistence type="inferred from homology"/>
<evidence type="ECO:0000259" key="8">
    <source>
        <dbReference type="Pfam" id="PF25037"/>
    </source>
</evidence>
<evidence type="ECO:0000313" key="9">
    <source>
        <dbReference type="EMBL" id="KAL3882619.1"/>
    </source>
</evidence>
<dbReference type="EMBL" id="JBJQND010000003">
    <property type="protein sequence ID" value="KAL3882619.1"/>
    <property type="molecule type" value="Genomic_DNA"/>
</dbReference>
<dbReference type="InterPro" id="IPR056748">
    <property type="entry name" value="VPS13-like_C"/>
</dbReference>